<dbReference type="GO" id="GO:0005829">
    <property type="term" value="C:cytosol"/>
    <property type="evidence" value="ECO:0007669"/>
    <property type="project" value="GOC"/>
</dbReference>
<dbReference type="GO" id="GO:0005768">
    <property type="term" value="C:endosome"/>
    <property type="evidence" value="ECO:0007669"/>
    <property type="project" value="EnsemblFungi"/>
</dbReference>
<dbReference type="GO" id="GO:0005634">
    <property type="term" value="C:nucleus"/>
    <property type="evidence" value="ECO:0007669"/>
    <property type="project" value="EnsemblFungi"/>
</dbReference>
<name>A0A1E3QZT7_9ASCO</name>
<feature type="domain" description="PX" evidence="11">
    <location>
        <begin position="143"/>
        <end position="260"/>
    </location>
</feature>
<dbReference type="Proteomes" id="UP000094336">
    <property type="component" value="Unassembled WGS sequence"/>
</dbReference>
<dbReference type="GO" id="GO:0042802">
    <property type="term" value="F:identical protein binding"/>
    <property type="evidence" value="ECO:0007669"/>
    <property type="project" value="EnsemblFungi"/>
</dbReference>
<feature type="compositionally biased region" description="Basic and acidic residues" evidence="10">
    <location>
        <begin position="1"/>
        <end position="13"/>
    </location>
</feature>
<evidence type="ECO:0000256" key="3">
    <source>
        <dbReference type="ARBA" id="ARBA00010883"/>
    </source>
</evidence>
<dbReference type="InterPro" id="IPR001683">
    <property type="entry name" value="PX_dom"/>
</dbReference>
<reference evidence="13" key="1">
    <citation type="submission" date="2016-05" db="EMBL/GenBank/DDBJ databases">
        <title>Comparative genomics of biotechnologically important yeasts.</title>
        <authorList>
            <consortium name="DOE Joint Genome Institute"/>
            <person name="Riley R."/>
            <person name="Haridas S."/>
            <person name="Wolfe K.H."/>
            <person name="Lopes M.R."/>
            <person name="Hittinger C.T."/>
            <person name="Goker M."/>
            <person name="Salamov A."/>
            <person name="Wisecaver J."/>
            <person name="Long T.M."/>
            <person name="Aerts A.L."/>
            <person name="Barry K."/>
            <person name="Choi C."/>
            <person name="Clum A."/>
            <person name="Coughlan A.Y."/>
            <person name="Deshpande S."/>
            <person name="Douglass A.P."/>
            <person name="Hanson S.J."/>
            <person name="Klenk H.-P."/>
            <person name="Labutti K."/>
            <person name="Lapidus A."/>
            <person name="Lindquist E."/>
            <person name="Lipzen A."/>
            <person name="Meier-Kolthoff J.P."/>
            <person name="Ohm R.A."/>
            <person name="Otillar R.P."/>
            <person name="Pangilinan J."/>
            <person name="Peng Y."/>
            <person name="Rokas A."/>
            <person name="Rosa C.A."/>
            <person name="Scheuner C."/>
            <person name="Sibirny A.A."/>
            <person name="Slot J.C."/>
            <person name="Stielow J.B."/>
            <person name="Sun H."/>
            <person name="Kurtzman C.P."/>
            <person name="Blackwell M."/>
            <person name="Grigoriev I.V."/>
            <person name="Jeffries T.W."/>
        </authorList>
    </citation>
    <scope>NUCLEOTIDE SEQUENCE [LARGE SCALE GENOMIC DNA]</scope>
    <source>
        <strain evidence="13">NRRL Y-12698</strain>
    </source>
</reference>
<evidence type="ECO:0000256" key="1">
    <source>
        <dbReference type="ARBA" id="ARBA00004287"/>
    </source>
</evidence>
<dbReference type="Gene3D" id="3.30.1520.10">
    <property type="entry name" value="Phox-like domain"/>
    <property type="match status" value="1"/>
</dbReference>
<proteinExistence type="inferred from homology"/>
<evidence type="ECO:0000256" key="4">
    <source>
        <dbReference type="ARBA" id="ARBA00014268"/>
    </source>
</evidence>
<feature type="compositionally biased region" description="Low complexity" evidence="10">
    <location>
        <begin position="58"/>
        <end position="72"/>
    </location>
</feature>
<dbReference type="CDD" id="cd07597">
    <property type="entry name" value="BAR_SNX8"/>
    <property type="match status" value="1"/>
</dbReference>
<evidence type="ECO:0000256" key="7">
    <source>
        <dbReference type="ARBA" id="ARBA00022927"/>
    </source>
</evidence>
<dbReference type="Pfam" id="PF19566">
    <property type="entry name" value="Snx8_BAR_dom"/>
    <property type="match status" value="1"/>
</dbReference>
<dbReference type="FunFam" id="3.30.1520.10:FF:000042">
    <property type="entry name" value="Sorting nexin mvp1"/>
    <property type="match status" value="1"/>
</dbReference>
<dbReference type="InterPro" id="IPR036871">
    <property type="entry name" value="PX_dom_sf"/>
</dbReference>
<dbReference type="PANTHER" id="PTHR47554:SF1">
    <property type="entry name" value="SORTING NEXIN MVP1"/>
    <property type="match status" value="1"/>
</dbReference>
<dbReference type="CDD" id="cd06866">
    <property type="entry name" value="PX_SNX8_Mvp1p_like"/>
    <property type="match status" value="1"/>
</dbReference>
<evidence type="ECO:0000313" key="12">
    <source>
        <dbReference type="EMBL" id="ODQ82592.1"/>
    </source>
</evidence>
<keyword evidence="8" id="KW-0472">Membrane</keyword>
<dbReference type="GO" id="GO:0032266">
    <property type="term" value="F:phosphatidylinositol-3-phosphate binding"/>
    <property type="evidence" value="ECO:0007669"/>
    <property type="project" value="EnsemblFungi"/>
</dbReference>
<dbReference type="PANTHER" id="PTHR47554">
    <property type="entry name" value="SORTING NEXIN MVP1"/>
    <property type="match status" value="1"/>
</dbReference>
<dbReference type="PROSITE" id="PS50195">
    <property type="entry name" value="PX"/>
    <property type="match status" value="1"/>
</dbReference>
<dbReference type="Pfam" id="PF00787">
    <property type="entry name" value="PX"/>
    <property type="match status" value="1"/>
</dbReference>
<organism evidence="12 13">
    <name type="scientific">Babjeviella inositovora NRRL Y-12698</name>
    <dbReference type="NCBI Taxonomy" id="984486"/>
    <lineage>
        <taxon>Eukaryota</taxon>
        <taxon>Fungi</taxon>
        <taxon>Dikarya</taxon>
        <taxon>Ascomycota</taxon>
        <taxon>Saccharomycotina</taxon>
        <taxon>Pichiomycetes</taxon>
        <taxon>Serinales incertae sedis</taxon>
        <taxon>Babjeviella</taxon>
    </lineage>
</organism>
<keyword evidence="7" id="KW-0653">Protein transport</keyword>
<evidence type="ECO:0000313" key="13">
    <source>
        <dbReference type="Proteomes" id="UP000094336"/>
    </source>
</evidence>
<gene>
    <name evidence="12" type="ORF">BABINDRAFT_30855</name>
</gene>
<protein>
    <recommendedName>
        <fullName evidence="4">Sorting nexin MVP1</fullName>
    </recommendedName>
    <alternativeName>
        <fullName evidence="9">Sorting nexin mvp1</fullName>
    </alternativeName>
</protein>
<dbReference type="SUPFAM" id="SSF64268">
    <property type="entry name" value="PX domain"/>
    <property type="match status" value="1"/>
</dbReference>
<dbReference type="AlphaFoldDB" id="A0A1E3QZT7"/>
<dbReference type="STRING" id="984486.A0A1E3QZT7"/>
<accession>A0A1E3QZT7</accession>
<evidence type="ECO:0000256" key="2">
    <source>
        <dbReference type="ARBA" id="ARBA00004496"/>
    </source>
</evidence>
<comment type="subcellular location">
    <subcellularLocation>
        <location evidence="2">Cytoplasm</location>
    </subcellularLocation>
    <subcellularLocation>
        <location evidence="1">Membrane</location>
        <topology evidence="1">Peripheral membrane protein</topology>
        <orientation evidence="1">Cytoplasmic side</orientation>
    </subcellularLocation>
</comment>
<dbReference type="InterPro" id="IPR028662">
    <property type="entry name" value="SNX8/Mvp1"/>
</dbReference>
<evidence type="ECO:0000256" key="9">
    <source>
        <dbReference type="ARBA" id="ARBA00072009"/>
    </source>
</evidence>
<dbReference type="OrthoDB" id="10064318at2759"/>
<dbReference type="SMART" id="SM00312">
    <property type="entry name" value="PX"/>
    <property type="match status" value="1"/>
</dbReference>
<evidence type="ECO:0000256" key="5">
    <source>
        <dbReference type="ARBA" id="ARBA00022448"/>
    </source>
</evidence>
<dbReference type="GO" id="GO:0042147">
    <property type="term" value="P:retrograde transport, endosome to Golgi"/>
    <property type="evidence" value="ECO:0007669"/>
    <property type="project" value="EnsemblFungi"/>
</dbReference>
<dbReference type="GeneID" id="30149360"/>
<dbReference type="InterPro" id="IPR045734">
    <property type="entry name" value="Snx8_BAR_dom"/>
</dbReference>
<evidence type="ECO:0000256" key="8">
    <source>
        <dbReference type="ARBA" id="ARBA00023136"/>
    </source>
</evidence>
<evidence type="ECO:0000256" key="6">
    <source>
        <dbReference type="ARBA" id="ARBA00022490"/>
    </source>
</evidence>
<evidence type="ECO:0000256" key="10">
    <source>
        <dbReference type="SAM" id="MobiDB-lite"/>
    </source>
</evidence>
<dbReference type="GO" id="GO:0097320">
    <property type="term" value="P:plasma membrane tubulation"/>
    <property type="evidence" value="ECO:0007669"/>
    <property type="project" value="EnsemblFungi"/>
</dbReference>
<feature type="region of interest" description="Disordered" evidence="10">
    <location>
        <begin position="1"/>
        <end position="20"/>
    </location>
</feature>
<keyword evidence="5" id="KW-0813">Transport</keyword>
<keyword evidence="13" id="KW-1185">Reference proteome</keyword>
<evidence type="ECO:0000259" key="11">
    <source>
        <dbReference type="PROSITE" id="PS50195"/>
    </source>
</evidence>
<sequence length="527" mass="60014">MNSSHFDAEHEDPWGANTWASSSILGESAPTISPKYPEADSVKKTLLPSLSNEHDPLSDPQSLSPLLGSPQPVGNIWGEDNNPTALTGTAAPGFASPLDGASLIQPLNHPTGTVAPDGHENKMSEKEVAQYKSSLRNQFHPLTSDQISIKEIPEKEGLLFKHINYLLTHHIIIDGDASVKKITRRYSDFVWLLEILVKKYPFRAIPDLPPKKFSGSPQDTQFLQRRRRGLSRFINQLIKHPVLSKEPLVVVFLTVPTDLTSWRKQANVDLSIEFQGKKISKSFIVNWEKENITRWSQTEQSLRPLYEQWSKICILLDRYEKRRRLVAGDKTKFASLLQAFAATNISLYDSEAADTDIGVINANLEHISKTFTKEADVLTKEADNISLTHLEFFKTYQDYLASLIALFERYHTFGGNTIPQVSRHLEAAEQKLQSLNSKPDVKGSEVERVKSLILNDKQEIFSQVNRDWLIKQCLVHEYYTFQETQYIVTKAFQDWLADRLKYNDMHSEILTEVLKDIHNMPLYRSLG</sequence>
<feature type="region of interest" description="Disordered" evidence="10">
    <location>
        <begin position="49"/>
        <end position="119"/>
    </location>
</feature>
<dbReference type="EMBL" id="KV454426">
    <property type="protein sequence ID" value="ODQ82592.1"/>
    <property type="molecule type" value="Genomic_DNA"/>
</dbReference>
<dbReference type="RefSeq" id="XP_018987920.1">
    <property type="nucleotide sequence ID" value="XM_019131507.1"/>
</dbReference>
<dbReference type="GO" id="GO:0016020">
    <property type="term" value="C:membrane"/>
    <property type="evidence" value="ECO:0007669"/>
    <property type="project" value="UniProtKB-SubCell"/>
</dbReference>
<keyword evidence="6" id="KW-0963">Cytoplasm</keyword>
<dbReference type="InterPro" id="IPR035704">
    <property type="entry name" value="SNX8/Mvp1_PX"/>
</dbReference>
<comment type="similarity">
    <text evidence="3">Belongs to the sorting nexin family.</text>
</comment>
<dbReference type="GO" id="GO:0006623">
    <property type="term" value="P:protein targeting to vacuole"/>
    <property type="evidence" value="ECO:0007669"/>
    <property type="project" value="EnsemblFungi"/>
</dbReference>